<dbReference type="InterPro" id="IPR052023">
    <property type="entry name" value="Histidine_kinase_KdpD"/>
</dbReference>
<evidence type="ECO:0000256" key="3">
    <source>
        <dbReference type="ARBA" id="ARBA00023012"/>
    </source>
</evidence>
<evidence type="ECO:0000256" key="1">
    <source>
        <dbReference type="ARBA" id="ARBA00022679"/>
    </source>
</evidence>
<evidence type="ECO:0000313" key="7">
    <source>
        <dbReference type="Proteomes" id="UP001243846"/>
    </source>
</evidence>
<evidence type="ECO:0000256" key="2">
    <source>
        <dbReference type="ARBA" id="ARBA00022777"/>
    </source>
</evidence>
<gene>
    <name evidence="6" type="ORF">QWZ10_05790</name>
</gene>
<accession>A0ABT8D885</accession>
<evidence type="ECO:0000256" key="4">
    <source>
        <dbReference type="SAM" id="MobiDB-lite"/>
    </source>
</evidence>
<dbReference type="InterPro" id="IPR014729">
    <property type="entry name" value="Rossmann-like_a/b/a_fold"/>
</dbReference>
<feature type="region of interest" description="Disordered" evidence="4">
    <location>
        <begin position="1"/>
        <end position="26"/>
    </location>
</feature>
<dbReference type="PANTHER" id="PTHR45569:SF1">
    <property type="entry name" value="SENSOR PROTEIN KDPD"/>
    <property type="match status" value="1"/>
</dbReference>
<comment type="caution">
    <text evidence="6">The sequence shown here is derived from an EMBL/GenBank/DDBJ whole genome shotgun (WGS) entry which is preliminary data.</text>
</comment>
<feature type="compositionally biased region" description="Basic and acidic residues" evidence="4">
    <location>
        <begin position="1"/>
        <end position="10"/>
    </location>
</feature>
<evidence type="ECO:0000259" key="5">
    <source>
        <dbReference type="Pfam" id="PF02702"/>
    </source>
</evidence>
<dbReference type="EMBL" id="JAUFRC010000001">
    <property type="protein sequence ID" value="MDN3711444.1"/>
    <property type="molecule type" value="Genomic_DNA"/>
</dbReference>
<dbReference type="InterPro" id="IPR003852">
    <property type="entry name" value="Sig_transdc_His_kinase_KdpD_N"/>
</dbReference>
<keyword evidence="7" id="KW-1185">Reference proteome</keyword>
<dbReference type="PANTHER" id="PTHR45569">
    <property type="entry name" value="SENSOR PROTEIN KDPD"/>
    <property type="match status" value="1"/>
</dbReference>
<reference evidence="7" key="1">
    <citation type="journal article" date="2019" name="Int. J. Syst. Evol. Microbiol.">
        <title>The Global Catalogue of Microorganisms (GCM) 10K type strain sequencing project: providing services to taxonomists for standard genome sequencing and annotation.</title>
        <authorList>
            <consortium name="The Broad Institute Genomics Platform"/>
            <consortium name="The Broad Institute Genome Sequencing Center for Infectious Disease"/>
            <person name="Wu L."/>
            <person name="Ma J."/>
        </authorList>
    </citation>
    <scope>NUCLEOTIDE SEQUENCE [LARGE SCALE GENOMIC DNA]</scope>
    <source>
        <strain evidence="7">CECT 8482</strain>
    </source>
</reference>
<name>A0ABT8D885_9RHOB</name>
<dbReference type="GO" id="GO:0016301">
    <property type="term" value="F:kinase activity"/>
    <property type="evidence" value="ECO:0007669"/>
    <property type="project" value="UniProtKB-KW"/>
</dbReference>
<keyword evidence="2 6" id="KW-0418">Kinase</keyword>
<dbReference type="SUPFAM" id="SSF52402">
    <property type="entry name" value="Adenine nucleotide alpha hydrolases-like"/>
    <property type="match status" value="1"/>
</dbReference>
<keyword evidence="1" id="KW-0808">Transferase</keyword>
<dbReference type="Pfam" id="PF02702">
    <property type="entry name" value="KdpD"/>
    <property type="match status" value="1"/>
</dbReference>
<dbReference type="Gene3D" id="3.40.50.620">
    <property type="entry name" value="HUPs"/>
    <property type="match status" value="1"/>
</dbReference>
<proteinExistence type="predicted"/>
<keyword evidence="3" id="KW-0902">Two-component regulatory system</keyword>
<dbReference type="Gene3D" id="3.40.50.300">
    <property type="entry name" value="P-loop containing nucleotide triphosphate hydrolases"/>
    <property type="match status" value="1"/>
</dbReference>
<dbReference type="InterPro" id="IPR027417">
    <property type="entry name" value="P-loop_NTPase"/>
</dbReference>
<feature type="domain" description="Signal transduction histidine kinase osmosensitive K+ channel sensor N-terminal" evidence="5">
    <location>
        <begin position="32"/>
        <end position="239"/>
    </location>
</feature>
<sequence>MDHDAPRPDPETFLSEANAEAGPDLPAGSAPGRLKIFLGASPGVGKTYAMLEEARADHGAGIDTVVALAETHGRAETAALLAHLEQLPRRIVTYRGRQISEMDLDGLLARHPRLALIDELAHTNVPGARHPKRWQDVEEVLAAGIDVYTTLNIQHIDSLNDVVARITGVRVQETVPDAILQRADEIRMIDLPAEDLIKRMREGKVYMPVEAGRALLNFFSKPNLTALRELALRTAASRVDADMLALNQGNGRLATQDRLMVCLDDPASAKALVRAGRRMTDRARIPWIVATVITPEIERRGPAAAGAMADALAVAERLGAEVQILRADRADVVDELLAAGRRHKASRLILGRRIGAGWWQRLLARIMPPLSERILEKAVDFEVTVLAPHPSPHPDAKRRRAGPWAGRSFWPRLWA</sequence>
<organism evidence="6 7">
    <name type="scientific">Paracoccus cavernae</name>
    <dbReference type="NCBI Taxonomy" id="1571207"/>
    <lineage>
        <taxon>Bacteria</taxon>
        <taxon>Pseudomonadati</taxon>
        <taxon>Pseudomonadota</taxon>
        <taxon>Alphaproteobacteria</taxon>
        <taxon>Rhodobacterales</taxon>
        <taxon>Paracoccaceae</taxon>
        <taxon>Paracoccus</taxon>
    </lineage>
</organism>
<protein>
    <submittedName>
        <fullName evidence="6">Sensor histidine kinase KdpD</fullName>
    </submittedName>
</protein>
<evidence type="ECO:0000313" key="6">
    <source>
        <dbReference type="EMBL" id="MDN3711444.1"/>
    </source>
</evidence>
<dbReference type="Proteomes" id="UP001243846">
    <property type="component" value="Unassembled WGS sequence"/>
</dbReference>